<name>A0ABU6TW30_9FABA</name>
<evidence type="ECO:0000313" key="2">
    <source>
        <dbReference type="EMBL" id="MED6153091.1"/>
    </source>
</evidence>
<keyword evidence="3" id="KW-1185">Reference proteome</keyword>
<evidence type="ECO:0000256" key="1">
    <source>
        <dbReference type="SAM" id="MobiDB-lite"/>
    </source>
</evidence>
<dbReference type="EMBL" id="JASCZI010093111">
    <property type="protein sequence ID" value="MED6153091.1"/>
    <property type="molecule type" value="Genomic_DNA"/>
</dbReference>
<gene>
    <name evidence="2" type="ORF">PIB30_098227</name>
</gene>
<proteinExistence type="predicted"/>
<sequence>MGLKRGVLFLPWAKRKSLIHLVHLTFQLSTVRCHIDFVQNGGVGQGNGRVSFLFPVFVQSSLLATPPMTGAGGPSRASHERQPSTEEHDQLNRSKYVRKDEEGFTGSQLLLPRDEEWMNDKLEKEEAPKGGISFARVVRGDKIEGDAEDKLEKEEEVSEEIDDTCGKKCSPKIVFIGTNA</sequence>
<comment type="caution">
    <text evidence="2">The sequence shown here is derived from an EMBL/GenBank/DDBJ whole genome shotgun (WGS) entry which is preliminary data.</text>
</comment>
<reference evidence="2 3" key="1">
    <citation type="journal article" date="2023" name="Plants (Basel)">
        <title>Bridging the Gap: Combining Genomics and Transcriptomics Approaches to Understand Stylosanthes scabra, an Orphan Legume from the Brazilian Caatinga.</title>
        <authorList>
            <person name="Ferreira-Neto J.R.C."/>
            <person name="da Silva M.D."/>
            <person name="Binneck E."/>
            <person name="de Melo N.F."/>
            <person name="da Silva R.H."/>
            <person name="de Melo A.L.T.M."/>
            <person name="Pandolfi V."/>
            <person name="Bustamante F.O."/>
            <person name="Brasileiro-Vidal A.C."/>
            <person name="Benko-Iseppon A.M."/>
        </authorList>
    </citation>
    <scope>NUCLEOTIDE SEQUENCE [LARGE SCALE GENOMIC DNA]</scope>
    <source>
        <tissue evidence="2">Leaves</tissue>
    </source>
</reference>
<feature type="region of interest" description="Disordered" evidence="1">
    <location>
        <begin position="65"/>
        <end position="105"/>
    </location>
</feature>
<accession>A0ABU6TW30</accession>
<protein>
    <submittedName>
        <fullName evidence="2">Uncharacterized protein</fullName>
    </submittedName>
</protein>
<feature type="compositionally biased region" description="Basic and acidic residues" evidence="1">
    <location>
        <begin position="77"/>
        <end position="102"/>
    </location>
</feature>
<evidence type="ECO:0000313" key="3">
    <source>
        <dbReference type="Proteomes" id="UP001341840"/>
    </source>
</evidence>
<dbReference type="Proteomes" id="UP001341840">
    <property type="component" value="Unassembled WGS sequence"/>
</dbReference>
<organism evidence="2 3">
    <name type="scientific">Stylosanthes scabra</name>
    <dbReference type="NCBI Taxonomy" id="79078"/>
    <lineage>
        <taxon>Eukaryota</taxon>
        <taxon>Viridiplantae</taxon>
        <taxon>Streptophyta</taxon>
        <taxon>Embryophyta</taxon>
        <taxon>Tracheophyta</taxon>
        <taxon>Spermatophyta</taxon>
        <taxon>Magnoliopsida</taxon>
        <taxon>eudicotyledons</taxon>
        <taxon>Gunneridae</taxon>
        <taxon>Pentapetalae</taxon>
        <taxon>rosids</taxon>
        <taxon>fabids</taxon>
        <taxon>Fabales</taxon>
        <taxon>Fabaceae</taxon>
        <taxon>Papilionoideae</taxon>
        <taxon>50 kb inversion clade</taxon>
        <taxon>dalbergioids sensu lato</taxon>
        <taxon>Dalbergieae</taxon>
        <taxon>Pterocarpus clade</taxon>
        <taxon>Stylosanthes</taxon>
    </lineage>
</organism>